<keyword evidence="8 9" id="KW-0539">Nucleus</keyword>
<evidence type="ECO:0000313" key="12">
    <source>
        <dbReference type="Proteomes" id="UP001431209"/>
    </source>
</evidence>
<evidence type="ECO:0000256" key="2">
    <source>
        <dbReference type="ARBA" id="ARBA00022555"/>
    </source>
</evidence>
<evidence type="ECO:0000256" key="10">
    <source>
        <dbReference type="SAM" id="MobiDB-lite"/>
    </source>
</evidence>
<dbReference type="Gene3D" id="3.40.50.150">
    <property type="entry name" value="Vaccinia Virus protein VP39"/>
    <property type="match status" value="1"/>
</dbReference>
<comment type="similarity">
    <text evidence="9">Belongs to the class I-like SAM-binding methyltransferase superfamily. TrmB family.</text>
</comment>
<dbReference type="SUPFAM" id="SSF53335">
    <property type="entry name" value="S-adenosyl-L-methionine-dependent methyltransferases"/>
    <property type="match status" value="1"/>
</dbReference>
<keyword evidence="12" id="KW-1185">Reference proteome</keyword>
<dbReference type="EC" id="2.1.1.33" evidence="9"/>
<comment type="pathway">
    <text evidence="9">tRNA modification; N(7)-methylguanine-tRNA biosynthesis.</text>
</comment>
<dbReference type="GO" id="GO:0043527">
    <property type="term" value="C:tRNA methyltransferase complex"/>
    <property type="evidence" value="ECO:0007669"/>
    <property type="project" value="TreeGrafter"/>
</dbReference>
<accession>A0AAW2YNX0</accession>
<name>A0AAW2YNX0_9EUKA</name>
<feature type="compositionally biased region" description="Basic and acidic residues" evidence="10">
    <location>
        <begin position="7"/>
        <end position="25"/>
    </location>
</feature>
<comment type="function">
    <text evidence="9">Catalyzes the formation of N(7)-methylguanine at position 46 (m7G46) in tRNA.</text>
</comment>
<keyword evidence="2 9" id="KW-0820">tRNA-binding</keyword>
<protein>
    <recommendedName>
        <fullName evidence="9">tRNA (guanine-N(7)-)-methyltransferase</fullName>
        <ecNumber evidence="9">2.1.1.33</ecNumber>
    </recommendedName>
    <alternativeName>
        <fullName evidence="9">tRNA (guanine(46)-N(7))-methyltransferase</fullName>
    </alternativeName>
    <alternativeName>
        <fullName evidence="9">tRNA(m7G46)-methyltransferase</fullName>
    </alternativeName>
</protein>
<dbReference type="InterPro" id="IPR025763">
    <property type="entry name" value="Trm8_euk"/>
</dbReference>
<dbReference type="FunFam" id="3.40.50.150:FF:000372">
    <property type="entry name" value="tRNA (guanine-N(7)-)-methyltransferase"/>
    <property type="match status" value="1"/>
</dbReference>
<proteinExistence type="inferred from homology"/>
<dbReference type="InterPro" id="IPR029063">
    <property type="entry name" value="SAM-dependent_MTases_sf"/>
</dbReference>
<evidence type="ECO:0000256" key="7">
    <source>
        <dbReference type="ARBA" id="ARBA00022884"/>
    </source>
</evidence>
<evidence type="ECO:0000256" key="3">
    <source>
        <dbReference type="ARBA" id="ARBA00022603"/>
    </source>
</evidence>
<dbReference type="Pfam" id="PF02390">
    <property type="entry name" value="Methyltransf_4"/>
    <property type="match status" value="1"/>
</dbReference>
<comment type="caution">
    <text evidence="11">The sequence shown here is derived from an EMBL/GenBank/DDBJ whole genome shotgun (WGS) entry which is preliminary data.</text>
</comment>
<evidence type="ECO:0000256" key="5">
    <source>
        <dbReference type="ARBA" id="ARBA00022691"/>
    </source>
</evidence>
<feature type="region of interest" description="Disordered" evidence="10">
    <location>
        <begin position="1"/>
        <end position="52"/>
    </location>
</feature>
<feature type="binding site" evidence="9">
    <location>
        <begin position="106"/>
        <end position="107"/>
    </location>
    <ligand>
        <name>S-adenosyl-L-methionine</name>
        <dbReference type="ChEBI" id="CHEBI:59789"/>
    </ligand>
</feature>
<dbReference type="GO" id="GO:0005634">
    <property type="term" value="C:nucleus"/>
    <property type="evidence" value="ECO:0007669"/>
    <property type="project" value="UniProtKB-SubCell"/>
</dbReference>
<evidence type="ECO:0000256" key="1">
    <source>
        <dbReference type="ARBA" id="ARBA00000142"/>
    </source>
</evidence>
<dbReference type="NCBIfam" id="TIGR00091">
    <property type="entry name" value="tRNA (guanosine(46)-N7)-methyltransferase TrmB"/>
    <property type="match status" value="1"/>
</dbReference>
<comment type="caution">
    <text evidence="9">Lacks conserved residue(s) required for the propagation of feature annotation.</text>
</comment>
<keyword evidence="5 9" id="KW-0949">S-adenosyl-L-methionine</keyword>
<comment type="catalytic activity">
    <reaction evidence="1 9">
        <text>guanosine(46) in tRNA + S-adenosyl-L-methionine = N(7)-methylguanosine(46) in tRNA + S-adenosyl-L-homocysteine</text>
        <dbReference type="Rhea" id="RHEA:42708"/>
        <dbReference type="Rhea" id="RHEA-COMP:10188"/>
        <dbReference type="Rhea" id="RHEA-COMP:10189"/>
        <dbReference type="ChEBI" id="CHEBI:57856"/>
        <dbReference type="ChEBI" id="CHEBI:59789"/>
        <dbReference type="ChEBI" id="CHEBI:74269"/>
        <dbReference type="ChEBI" id="CHEBI:74480"/>
        <dbReference type="EC" id="2.1.1.33"/>
    </reaction>
</comment>
<dbReference type="AlphaFoldDB" id="A0AAW2YNX0"/>
<feature type="active site" evidence="9">
    <location>
        <position position="164"/>
    </location>
</feature>
<dbReference type="GO" id="GO:0000049">
    <property type="term" value="F:tRNA binding"/>
    <property type="evidence" value="ECO:0007669"/>
    <property type="project" value="UniProtKB-UniRule"/>
</dbReference>
<reference evidence="11 12" key="1">
    <citation type="submission" date="2024-03" db="EMBL/GenBank/DDBJ databases">
        <title>The Acrasis kona genome and developmental transcriptomes reveal deep origins of eukaryotic multicellular pathways.</title>
        <authorList>
            <person name="Sheikh S."/>
            <person name="Fu C.-J."/>
            <person name="Brown M.W."/>
            <person name="Baldauf S.L."/>
        </authorList>
    </citation>
    <scope>NUCLEOTIDE SEQUENCE [LARGE SCALE GENOMIC DNA]</scope>
    <source>
        <strain evidence="11 12">ATCC MYA-3509</strain>
    </source>
</reference>
<evidence type="ECO:0000256" key="9">
    <source>
        <dbReference type="HAMAP-Rule" id="MF_03055"/>
    </source>
</evidence>
<keyword evidence="7 9" id="KW-0694">RNA-binding</keyword>
<dbReference type="EMBL" id="JAOPGA020000481">
    <property type="protein sequence ID" value="KAL0478925.1"/>
    <property type="molecule type" value="Genomic_DNA"/>
</dbReference>
<sequence length="263" mass="30640">MNNGEEVDNKRLHSEMDDTEGNEKKHQGKKPKWSRFPIRSRAHRNPLNDESAADYPVCPSEVDWKAMYPQLQSTDKVEILDVGCAYGGLITSIAPVAPQTLILGAEIRARVSEFTQSRINQLREEKPEGHHYNNVWAIRLNAMKYLPNYFKKNQLQKIFFMFPDPHFKNRTFRRRIIQSTLIAEYAYILSPGGMIYTITDVQELGEWMQKHLDEHPLFDRVPEGELVSDPFIKYIQNSSEDGERTTKQGLNKYQAVYRKKVLH</sequence>
<dbReference type="Proteomes" id="UP001431209">
    <property type="component" value="Unassembled WGS sequence"/>
</dbReference>
<evidence type="ECO:0000313" key="11">
    <source>
        <dbReference type="EMBL" id="KAL0478925.1"/>
    </source>
</evidence>
<dbReference type="PROSITE" id="PS51625">
    <property type="entry name" value="SAM_MT_TRMB"/>
    <property type="match status" value="1"/>
</dbReference>
<keyword evidence="4 9" id="KW-0808">Transferase</keyword>
<evidence type="ECO:0000256" key="8">
    <source>
        <dbReference type="ARBA" id="ARBA00023242"/>
    </source>
</evidence>
<dbReference type="PANTHER" id="PTHR23417">
    <property type="entry name" value="3-DEOXY-D-MANNO-OCTULOSONIC-ACID TRANSFERASE/TRNA GUANINE-N 7 - -METHYLTRANSFERASE"/>
    <property type="match status" value="1"/>
</dbReference>
<comment type="subcellular location">
    <subcellularLocation>
        <location evidence="9">Nucleus</location>
    </subcellularLocation>
</comment>
<keyword evidence="3 9" id="KW-0489">Methyltransferase</keyword>
<keyword evidence="6 9" id="KW-0819">tRNA processing</keyword>
<evidence type="ECO:0000256" key="6">
    <source>
        <dbReference type="ARBA" id="ARBA00022694"/>
    </source>
</evidence>
<feature type="binding site" evidence="9">
    <location>
        <begin position="239"/>
        <end position="241"/>
    </location>
    <ligand>
        <name>S-adenosyl-L-methionine</name>
        <dbReference type="ChEBI" id="CHEBI:59789"/>
    </ligand>
</feature>
<feature type="binding site" evidence="9">
    <location>
        <position position="83"/>
    </location>
    <ligand>
        <name>S-adenosyl-L-methionine</name>
        <dbReference type="ChEBI" id="CHEBI:59789"/>
    </ligand>
</feature>
<feature type="compositionally biased region" description="Basic residues" evidence="10">
    <location>
        <begin position="26"/>
        <end position="44"/>
    </location>
</feature>
<organism evidence="11 12">
    <name type="scientific">Acrasis kona</name>
    <dbReference type="NCBI Taxonomy" id="1008807"/>
    <lineage>
        <taxon>Eukaryota</taxon>
        <taxon>Discoba</taxon>
        <taxon>Heterolobosea</taxon>
        <taxon>Tetramitia</taxon>
        <taxon>Eutetramitia</taxon>
        <taxon>Acrasidae</taxon>
        <taxon>Acrasis</taxon>
    </lineage>
</organism>
<dbReference type="GO" id="GO:0008176">
    <property type="term" value="F:tRNA (guanine(46)-N7)-methyltransferase activity"/>
    <property type="evidence" value="ECO:0007669"/>
    <property type="project" value="UniProtKB-UniRule"/>
</dbReference>
<evidence type="ECO:0000256" key="4">
    <source>
        <dbReference type="ARBA" id="ARBA00022679"/>
    </source>
</evidence>
<dbReference type="InterPro" id="IPR003358">
    <property type="entry name" value="tRNA_(Gua-N-7)_MeTrfase_Trmb"/>
</dbReference>
<gene>
    <name evidence="11" type="ORF">AKO1_007818</name>
</gene>
<dbReference type="HAMAP" id="MF_03055">
    <property type="entry name" value="tRNA_methyltr_TrmB_euk"/>
    <property type="match status" value="1"/>
</dbReference>
<feature type="binding site" evidence="9">
    <location>
        <begin position="141"/>
        <end position="142"/>
    </location>
    <ligand>
        <name>S-adenosyl-L-methionine</name>
        <dbReference type="ChEBI" id="CHEBI:59789"/>
    </ligand>
</feature>
<dbReference type="PANTHER" id="PTHR23417:SF16">
    <property type="entry name" value="TRNA (GUANINE-N(7)-)-METHYLTRANSFERASE"/>
    <property type="match status" value="1"/>
</dbReference>